<evidence type="ECO:0000313" key="2">
    <source>
        <dbReference type="EMBL" id="VFK46135.1"/>
    </source>
</evidence>
<proteinExistence type="predicted"/>
<dbReference type="EMBL" id="CAADFR010000066">
    <property type="protein sequence ID" value="VFK40691.1"/>
    <property type="molecule type" value="Genomic_DNA"/>
</dbReference>
<accession>A0A450YGP4</accession>
<name>A0A450YGP4_9GAMM</name>
<reference evidence="1" key="1">
    <citation type="submission" date="2019-02" db="EMBL/GenBank/DDBJ databases">
        <authorList>
            <person name="Gruber-Vodicka R. H."/>
            <person name="Seah K. B. B."/>
        </authorList>
    </citation>
    <scope>NUCLEOTIDE SEQUENCE</scope>
    <source>
        <strain evidence="2">BECK_S1320</strain>
        <strain evidence="1">BECK_S1321</strain>
    </source>
</reference>
<sequence>MLVPGSEFQWSGQPNGRIETRARQFGIGGMLKNAGSHCARYWYAVLFKVSKKQNFGNQLGCRRVDKRKRIHHHKRWVRFRLSTLHLRDEFTEFSIR</sequence>
<protein>
    <submittedName>
        <fullName evidence="1">Uncharacterized protein</fullName>
    </submittedName>
</protein>
<gene>
    <name evidence="2" type="ORF">BECKSD772E_GA0070983_106711</name>
    <name evidence="1" type="ORF">BECKSD772F_GA0070984_106611</name>
</gene>
<dbReference type="AlphaFoldDB" id="A0A450YGP4"/>
<dbReference type="EMBL" id="CAADFU010000067">
    <property type="protein sequence ID" value="VFK46135.1"/>
    <property type="molecule type" value="Genomic_DNA"/>
</dbReference>
<organism evidence="1">
    <name type="scientific">Candidatus Kentrum sp. SD</name>
    <dbReference type="NCBI Taxonomy" id="2126332"/>
    <lineage>
        <taxon>Bacteria</taxon>
        <taxon>Pseudomonadati</taxon>
        <taxon>Pseudomonadota</taxon>
        <taxon>Gammaproteobacteria</taxon>
        <taxon>Candidatus Kentrum</taxon>
    </lineage>
</organism>
<evidence type="ECO:0000313" key="1">
    <source>
        <dbReference type="EMBL" id="VFK40691.1"/>
    </source>
</evidence>